<dbReference type="GO" id="GO:0003700">
    <property type="term" value="F:DNA-binding transcription factor activity"/>
    <property type="evidence" value="ECO:0007669"/>
    <property type="project" value="InterPro"/>
</dbReference>
<dbReference type="PANTHER" id="PTHR30363:SF60">
    <property type="entry name" value="HTH-TYPE TRANSCRIPTIONAL REGULATOR IOLR"/>
    <property type="match status" value="1"/>
</dbReference>
<dbReference type="PROSITE" id="PS51000">
    <property type="entry name" value="HTH_DEOR_2"/>
    <property type="match status" value="1"/>
</dbReference>
<organism evidence="5 6">
    <name type="scientific">candidate division KSB3 bacterium</name>
    <dbReference type="NCBI Taxonomy" id="2044937"/>
    <lineage>
        <taxon>Bacteria</taxon>
        <taxon>candidate division KSB3</taxon>
    </lineage>
</organism>
<comment type="caution">
    <text evidence="5">The sequence shown here is derived from an EMBL/GenBank/DDBJ whole genome shotgun (WGS) entry which is preliminary data.</text>
</comment>
<evidence type="ECO:0000313" key="5">
    <source>
        <dbReference type="EMBL" id="PIE35639.1"/>
    </source>
</evidence>
<dbReference type="SMART" id="SM01134">
    <property type="entry name" value="DeoRC"/>
    <property type="match status" value="1"/>
</dbReference>
<dbReference type="PRINTS" id="PR00037">
    <property type="entry name" value="HTHLACR"/>
</dbReference>
<keyword evidence="1" id="KW-0805">Transcription regulation</keyword>
<evidence type="ECO:0000256" key="1">
    <source>
        <dbReference type="ARBA" id="ARBA00023015"/>
    </source>
</evidence>
<feature type="domain" description="HTH deoR-type" evidence="4">
    <location>
        <begin position="2"/>
        <end position="57"/>
    </location>
</feature>
<dbReference type="InterPro" id="IPR050313">
    <property type="entry name" value="Carb_Metab_HTH_regulators"/>
</dbReference>
<dbReference type="InterPro" id="IPR036390">
    <property type="entry name" value="WH_DNA-bd_sf"/>
</dbReference>
<dbReference type="SMART" id="SM00420">
    <property type="entry name" value="HTH_DEOR"/>
    <property type="match status" value="1"/>
</dbReference>
<dbReference type="SUPFAM" id="SSF46785">
    <property type="entry name" value="Winged helix' DNA-binding domain"/>
    <property type="match status" value="1"/>
</dbReference>
<dbReference type="GO" id="GO:0003677">
    <property type="term" value="F:DNA binding"/>
    <property type="evidence" value="ECO:0007669"/>
    <property type="project" value="UniProtKB-KW"/>
</dbReference>
<keyword evidence="3" id="KW-0804">Transcription</keyword>
<keyword evidence="2 5" id="KW-0238">DNA-binding</keyword>
<dbReference type="Gene3D" id="3.40.50.1360">
    <property type="match status" value="1"/>
</dbReference>
<evidence type="ECO:0000256" key="2">
    <source>
        <dbReference type="ARBA" id="ARBA00023125"/>
    </source>
</evidence>
<dbReference type="EMBL" id="PDSK01000037">
    <property type="protein sequence ID" value="PIE35639.1"/>
    <property type="molecule type" value="Genomic_DNA"/>
</dbReference>
<proteinExistence type="predicted"/>
<dbReference type="InterPro" id="IPR036388">
    <property type="entry name" value="WH-like_DNA-bd_sf"/>
</dbReference>
<accession>A0A2G6KLE4</accession>
<dbReference type="Gene3D" id="1.10.10.10">
    <property type="entry name" value="Winged helix-like DNA-binding domain superfamily/Winged helix DNA-binding domain"/>
    <property type="match status" value="1"/>
</dbReference>
<dbReference type="InterPro" id="IPR014036">
    <property type="entry name" value="DeoR-like_C"/>
</dbReference>
<dbReference type="SUPFAM" id="SSF100950">
    <property type="entry name" value="NagB/RpiA/CoA transferase-like"/>
    <property type="match status" value="1"/>
</dbReference>
<evidence type="ECO:0000313" key="6">
    <source>
        <dbReference type="Proteomes" id="UP000230821"/>
    </source>
</evidence>
<evidence type="ECO:0000259" key="4">
    <source>
        <dbReference type="PROSITE" id="PS51000"/>
    </source>
</evidence>
<name>A0A2G6KLE4_9BACT</name>
<dbReference type="AlphaFoldDB" id="A0A2G6KLE4"/>
<sequence>MKLQRIQKIEEYLREYGSVSLDELCRQFGVSKNTIRRDVNELEDRKIVKKVYGGVVLNDEDAPIPLSQRQMTMKDAKSAIAAIAAEFVNDGDIIILDAGSTAVQMVEHLKQKQRVTIISNSIPVINAALGYENVNIIVTGGDLLRSTNSLVGQEAVAMLRKLNANTVFLAATSVSLEKGITNSSLIETEIKKVMMEVSSQIVLLVDHTKFDTVSLVTFSDLKDVDIVVTDKKPPQTYSDYCHQHGGKIIVAE</sequence>
<dbReference type="PROSITE" id="PS00894">
    <property type="entry name" value="HTH_DEOR_1"/>
    <property type="match status" value="1"/>
</dbReference>
<evidence type="ECO:0000256" key="3">
    <source>
        <dbReference type="ARBA" id="ARBA00023163"/>
    </source>
</evidence>
<dbReference type="Pfam" id="PF08220">
    <property type="entry name" value="HTH_DeoR"/>
    <property type="match status" value="1"/>
</dbReference>
<dbReference type="InterPro" id="IPR001034">
    <property type="entry name" value="DeoR_HTH"/>
</dbReference>
<gene>
    <name evidence="5" type="ORF">CSA56_03320</name>
</gene>
<dbReference type="InterPro" id="IPR018356">
    <property type="entry name" value="Tscrpt_reg_HTH_DeoR_CS"/>
</dbReference>
<protein>
    <submittedName>
        <fullName evidence="5">DNA-binding protein</fullName>
    </submittedName>
</protein>
<dbReference type="Proteomes" id="UP000230821">
    <property type="component" value="Unassembled WGS sequence"/>
</dbReference>
<reference evidence="5 6" key="1">
    <citation type="submission" date="2017-10" db="EMBL/GenBank/DDBJ databases">
        <title>Novel microbial diversity and functional potential in the marine mammal oral microbiome.</title>
        <authorList>
            <person name="Dudek N.K."/>
            <person name="Sun C.L."/>
            <person name="Burstein D."/>
            <person name="Kantor R.S."/>
            <person name="Aliaga Goltsman D.S."/>
            <person name="Bik E.M."/>
            <person name="Thomas B.C."/>
            <person name="Banfield J.F."/>
            <person name="Relman D.A."/>
        </authorList>
    </citation>
    <scope>NUCLEOTIDE SEQUENCE [LARGE SCALE GENOMIC DNA]</scope>
    <source>
        <strain evidence="5">DOLJORAL78_47_16</strain>
    </source>
</reference>
<dbReference type="InterPro" id="IPR037171">
    <property type="entry name" value="NagB/RpiA_transferase-like"/>
</dbReference>
<dbReference type="PANTHER" id="PTHR30363">
    <property type="entry name" value="HTH-TYPE TRANSCRIPTIONAL REGULATOR SRLR-RELATED"/>
    <property type="match status" value="1"/>
</dbReference>
<dbReference type="Pfam" id="PF00455">
    <property type="entry name" value="DeoRC"/>
    <property type="match status" value="1"/>
</dbReference>